<dbReference type="Pfam" id="PF18765">
    <property type="entry name" value="Polbeta"/>
    <property type="match status" value="1"/>
</dbReference>
<reference evidence="2 3" key="1">
    <citation type="submission" date="2015-12" db="EMBL/GenBank/DDBJ databases">
        <title>Draft Genome Sequence of Desulfitobacterium hafniense Strain DH, a Sulfate-reducing Bacterium Isolated from Paddy Soils.</title>
        <authorList>
            <person name="Bao P."/>
            <person name="Zhang X."/>
            <person name="Li G."/>
        </authorList>
    </citation>
    <scope>NUCLEOTIDE SEQUENCE [LARGE SCALE GENOMIC DNA]</scope>
    <source>
        <strain evidence="2 3">DH</strain>
    </source>
</reference>
<feature type="domain" description="Polymerase beta nucleotidyltransferase" evidence="1">
    <location>
        <begin position="52"/>
        <end position="119"/>
    </location>
</feature>
<organism evidence="2 3">
    <name type="scientific">Desulfitobacterium hafniense</name>
    <name type="common">Desulfitobacterium frappieri</name>
    <dbReference type="NCBI Taxonomy" id="49338"/>
    <lineage>
        <taxon>Bacteria</taxon>
        <taxon>Bacillati</taxon>
        <taxon>Bacillota</taxon>
        <taxon>Clostridia</taxon>
        <taxon>Eubacteriales</taxon>
        <taxon>Desulfitobacteriaceae</taxon>
        <taxon>Desulfitobacterium</taxon>
    </lineage>
</organism>
<dbReference type="InterPro" id="IPR024700">
    <property type="entry name" value="UCP020217"/>
</dbReference>
<dbReference type="Gene3D" id="3.30.460.10">
    <property type="entry name" value="Beta Polymerase, domain 2"/>
    <property type="match status" value="1"/>
</dbReference>
<proteinExistence type="predicted"/>
<sequence>MVMPVDISHYVLGHRERVKNEDQKREKFLAEAIYKAKQIAGELPRVFPGVEVYLFGSLTTEFYELTSDIDLAIKGLREEDYFKALKIAEEIGAPISVDLVQVEYAQETLQKNIEREGVKL</sequence>
<dbReference type="OMA" id="RETWRIK"/>
<dbReference type="RefSeq" id="WP_005814540.1">
    <property type="nucleotide sequence ID" value="NZ_CABKQQ010000051.1"/>
</dbReference>
<dbReference type="EMBL" id="LOCK01000039">
    <property type="protein sequence ID" value="KTE90549.1"/>
    <property type="molecule type" value="Genomic_DNA"/>
</dbReference>
<accession>A0A0W1JGG8</accession>
<comment type="caution">
    <text evidence="2">The sequence shown here is derived from an EMBL/GenBank/DDBJ whole genome shotgun (WGS) entry which is preliminary data.</text>
</comment>
<evidence type="ECO:0000313" key="2">
    <source>
        <dbReference type="EMBL" id="KTE90549.1"/>
    </source>
</evidence>
<evidence type="ECO:0000259" key="1">
    <source>
        <dbReference type="Pfam" id="PF18765"/>
    </source>
</evidence>
<evidence type="ECO:0000313" key="3">
    <source>
        <dbReference type="Proteomes" id="UP000054623"/>
    </source>
</evidence>
<gene>
    <name evidence="2" type="ORF">AT727_08125</name>
</gene>
<dbReference type="SUPFAM" id="SSF81301">
    <property type="entry name" value="Nucleotidyltransferase"/>
    <property type="match status" value="1"/>
</dbReference>
<dbReference type="CDD" id="cd05403">
    <property type="entry name" value="NT_KNTase_like"/>
    <property type="match status" value="1"/>
</dbReference>
<dbReference type="InterPro" id="IPR043519">
    <property type="entry name" value="NT_sf"/>
</dbReference>
<dbReference type="Proteomes" id="UP000054623">
    <property type="component" value="Unassembled WGS sequence"/>
</dbReference>
<dbReference type="InterPro" id="IPR041633">
    <property type="entry name" value="Polbeta"/>
</dbReference>
<keyword evidence="2" id="KW-0808">Transferase</keyword>
<protein>
    <submittedName>
        <fullName evidence="2">Nucleotidyltransferase</fullName>
    </submittedName>
</protein>
<name>A0A0W1JGG8_DESHA</name>
<dbReference type="GO" id="GO:0016740">
    <property type="term" value="F:transferase activity"/>
    <property type="evidence" value="ECO:0007669"/>
    <property type="project" value="UniProtKB-KW"/>
</dbReference>
<dbReference type="PIRSF" id="PIRSF020217">
    <property type="entry name" value="UCP020217"/>
    <property type="match status" value="1"/>
</dbReference>
<dbReference type="OrthoDB" id="1806944at2"/>
<dbReference type="AlphaFoldDB" id="A0A0W1JGG8"/>